<feature type="region of interest" description="Disordered" evidence="1">
    <location>
        <begin position="75"/>
        <end position="101"/>
    </location>
</feature>
<feature type="compositionally biased region" description="Basic residues" evidence="1">
    <location>
        <begin position="83"/>
        <end position="92"/>
    </location>
</feature>
<organism evidence="2">
    <name type="scientific">Opuntia streptacantha</name>
    <name type="common">Prickly pear cactus</name>
    <name type="synonym">Opuntia cardona</name>
    <dbReference type="NCBI Taxonomy" id="393608"/>
    <lineage>
        <taxon>Eukaryota</taxon>
        <taxon>Viridiplantae</taxon>
        <taxon>Streptophyta</taxon>
        <taxon>Embryophyta</taxon>
        <taxon>Tracheophyta</taxon>
        <taxon>Spermatophyta</taxon>
        <taxon>Magnoliopsida</taxon>
        <taxon>eudicotyledons</taxon>
        <taxon>Gunneridae</taxon>
        <taxon>Pentapetalae</taxon>
        <taxon>Caryophyllales</taxon>
        <taxon>Cactineae</taxon>
        <taxon>Cactaceae</taxon>
        <taxon>Opuntioideae</taxon>
        <taxon>Opuntia</taxon>
    </lineage>
</organism>
<protein>
    <submittedName>
        <fullName evidence="2">Uncharacterized protein</fullName>
    </submittedName>
</protein>
<evidence type="ECO:0000256" key="1">
    <source>
        <dbReference type="SAM" id="MobiDB-lite"/>
    </source>
</evidence>
<dbReference type="AlphaFoldDB" id="A0A7C8YEI8"/>
<dbReference type="EMBL" id="GISG01011739">
    <property type="protein sequence ID" value="MBA4616500.1"/>
    <property type="molecule type" value="Transcribed_RNA"/>
</dbReference>
<reference evidence="2" key="1">
    <citation type="journal article" date="2013" name="J. Plant Res.">
        <title>Effect of fungi and light on seed germination of three Opuntia species from semiarid lands of central Mexico.</title>
        <authorList>
            <person name="Delgado-Sanchez P."/>
            <person name="Jimenez-Bremont J.F."/>
            <person name="Guerrero-Gonzalez Mde L."/>
            <person name="Flores J."/>
        </authorList>
    </citation>
    <scope>NUCLEOTIDE SEQUENCE</scope>
    <source>
        <tissue evidence="2">Cladode</tissue>
    </source>
</reference>
<dbReference type="EMBL" id="GISG01011738">
    <property type="protein sequence ID" value="MBA4616499.1"/>
    <property type="molecule type" value="Transcribed_RNA"/>
</dbReference>
<evidence type="ECO:0000313" key="2">
    <source>
        <dbReference type="EMBL" id="MBA4616499.1"/>
    </source>
</evidence>
<sequence length="101" mass="11466">MALGPGVASRGGMARVLAIDTTLVKLLALLRGWIMLWCHTAPLLVMTRARTRRLVVFVWLHVPHYTDPWVAVPVSNSLPPPHPQKKTKKKEKRERNNKNKV</sequence>
<name>A0A7C8YEI8_OPUST</name>
<accession>A0A7C8YEI8</accession>
<proteinExistence type="predicted"/>
<reference evidence="2" key="2">
    <citation type="submission" date="2020-07" db="EMBL/GenBank/DDBJ databases">
        <authorList>
            <person name="Vera ALvarez R."/>
            <person name="Arias-Moreno D.M."/>
            <person name="Jimenez-Jacinto V."/>
            <person name="Jimenez-Bremont J.F."/>
            <person name="Swaminathan K."/>
            <person name="Moose S.P."/>
            <person name="Guerrero-Gonzalez M.L."/>
            <person name="Marino-Ramirez L."/>
            <person name="Landsman D."/>
            <person name="Rodriguez-Kessler M."/>
            <person name="Delgado-Sanchez P."/>
        </authorList>
    </citation>
    <scope>NUCLEOTIDE SEQUENCE</scope>
    <source>
        <tissue evidence="2">Cladode</tissue>
    </source>
</reference>
<dbReference type="EMBL" id="GISG01011740">
    <property type="protein sequence ID" value="MBA4616501.1"/>
    <property type="molecule type" value="Transcribed_RNA"/>
</dbReference>